<evidence type="ECO:0000256" key="1">
    <source>
        <dbReference type="SAM" id="MobiDB-lite"/>
    </source>
</evidence>
<organism evidence="3 4">
    <name type="scientific">Amanita thiersii Skay4041</name>
    <dbReference type="NCBI Taxonomy" id="703135"/>
    <lineage>
        <taxon>Eukaryota</taxon>
        <taxon>Fungi</taxon>
        <taxon>Dikarya</taxon>
        <taxon>Basidiomycota</taxon>
        <taxon>Agaricomycotina</taxon>
        <taxon>Agaricomycetes</taxon>
        <taxon>Agaricomycetidae</taxon>
        <taxon>Agaricales</taxon>
        <taxon>Pluteineae</taxon>
        <taxon>Amanitaceae</taxon>
        <taxon>Amanita</taxon>
    </lineage>
</organism>
<dbReference type="Pfam" id="PF16761">
    <property type="entry name" value="Clr2_transil"/>
    <property type="match status" value="1"/>
</dbReference>
<dbReference type="GO" id="GO:0030466">
    <property type="term" value="P:silent mating-type cassette heterochromatin formation"/>
    <property type="evidence" value="ECO:0007669"/>
    <property type="project" value="TreeGrafter"/>
</dbReference>
<feature type="compositionally biased region" description="Low complexity" evidence="1">
    <location>
        <begin position="163"/>
        <end position="177"/>
    </location>
</feature>
<dbReference type="STRING" id="703135.A0A2A9NTZ8"/>
<dbReference type="GO" id="GO:0033553">
    <property type="term" value="C:rDNA heterochromatin"/>
    <property type="evidence" value="ECO:0007669"/>
    <property type="project" value="TreeGrafter"/>
</dbReference>
<sequence>MATRRIAEGSIEIPPNVVYIDFERTDGDPRLWPQNTICVVDDEGHVNYMHYLDIDAFTPMKWRLQVARAMALDLGMPENQEYLLRDWPSGYRMFDHNKGPAHNPRHDVYLFGSPRARFRSINEFIPHAIWLKRDTTMNNANCACKYCSKKAQKEVTASMSNILRSTPSSLSPTPTRVRSIREKKPRESTSSRSRQRERDIKTYTAIQKSPEITKYPMLVERNSDLRAVLASTDSPLRRWFREGELVWCVVDPPIYHPNGFEDASIKFWPALVDEIRLKTYATPREGVTDAYARINVAEDTLLSGDIVVDDHSLEVPWTVHQSHAYKVQLLAVNHTILASDDRILPYQAHIPSTELISALQAFPPEDLDFSREKLQEFNPCASGPPVNFYSAVAPYAMAVQIGAALSGFWSLTDEWSFKFMAPPPQQPSQSPLPPKPTFAASLQDAIDMASRHNAQMTAGPAPSSQHTGIRPPPPGAQVVQVRYQGLWWGGERIWVDEFVRLKVPRRCLAPEGAEDILAPSGPGKTARETWISQGRDPSRLGAGTRGIFMRLDGLIVVDVVRSDGKVKKECRACGMLYELADLDWEEEIDASQQAPTVQKPYWPMPEAPKGYRFRQILQDGYEAIISLSLISGRYYPRMLSHPLLDEALRKAIMRPPEQGGLMESNNLWSLEGLSAGFYNSVDPTHYKPSRMTMVEEADKVALEQLEQHRRERIEGRYEDGEELEYVMEE</sequence>
<dbReference type="PANTHER" id="PTHR38046">
    <property type="entry name" value="CRYPTIC LOCI REGULATOR 2"/>
    <property type="match status" value="1"/>
</dbReference>
<evidence type="ECO:0000259" key="2">
    <source>
        <dbReference type="Pfam" id="PF16761"/>
    </source>
</evidence>
<dbReference type="InterPro" id="IPR031915">
    <property type="entry name" value="Clr2_N"/>
</dbReference>
<dbReference type="PANTHER" id="PTHR38046:SF1">
    <property type="entry name" value="CRYPTIC LOCI REGULATOR 2"/>
    <property type="match status" value="1"/>
</dbReference>
<name>A0A2A9NTZ8_9AGAR</name>
<feature type="region of interest" description="Disordered" evidence="1">
    <location>
        <begin position="163"/>
        <end position="202"/>
    </location>
</feature>
<reference evidence="3 4" key="1">
    <citation type="submission" date="2014-02" db="EMBL/GenBank/DDBJ databases">
        <title>Transposable element dynamics among asymbiotic and ectomycorrhizal Amanita fungi.</title>
        <authorList>
            <consortium name="DOE Joint Genome Institute"/>
            <person name="Hess J."/>
            <person name="Skrede I."/>
            <person name="Wolfe B."/>
            <person name="LaButti K."/>
            <person name="Ohm R.A."/>
            <person name="Grigoriev I.V."/>
            <person name="Pringle A."/>
        </authorList>
    </citation>
    <scope>NUCLEOTIDE SEQUENCE [LARGE SCALE GENOMIC DNA]</scope>
    <source>
        <strain evidence="3 4">SKay4041</strain>
    </source>
</reference>
<dbReference type="EMBL" id="KZ301984">
    <property type="protein sequence ID" value="PFH51781.1"/>
    <property type="molecule type" value="Genomic_DNA"/>
</dbReference>
<dbReference type="Proteomes" id="UP000242287">
    <property type="component" value="Unassembled WGS sequence"/>
</dbReference>
<dbReference type="OrthoDB" id="2421327at2759"/>
<evidence type="ECO:0000313" key="3">
    <source>
        <dbReference type="EMBL" id="PFH51781.1"/>
    </source>
</evidence>
<protein>
    <recommendedName>
        <fullName evidence="2">Cryptic loci regulator 2 N-terminal domain-containing protein</fullName>
    </recommendedName>
</protein>
<gene>
    <name evidence="3" type="ORF">AMATHDRAFT_74675</name>
</gene>
<dbReference type="GO" id="GO:0070824">
    <property type="term" value="C:SHREC complex"/>
    <property type="evidence" value="ECO:0007669"/>
    <property type="project" value="InterPro"/>
</dbReference>
<dbReference type="InterPro" id="IPR038986">
    <property type="entry name" value="Clr2"/>
</dbReference>
<feature type="region of interest" description="Disordered" evidence="1">
    <location>
        <begin position="452"/>
        <end position="475"/>
    </location>
</feature>
<evidence type="ECO:0000313" key="4">
    <source>
        <dbReference type="Proteomes" id="UP000242287"/>
    </source>
</evidence>
<proteinExistence type="predicted"/>
<feature type="domain" description="Cryptic loci regulator 2 N-terminal" evidence="2">
    <location>
        <begin position="82"/>
        <end position="147"/>
    </location>
</feature>
<accession>A0A2A9NTZ8</accession>
<dbReference type="AlphaFoldDB" id="A0A2A9NTZ8"/>
<keyword evidence="4" id="KW-1185">Reference proteome</keyword>
<feature type="compositionally biased region" description="Polar residues" evidence="1">
    <location>
        <begin position="452"/>
        <end position="467"/>
    </location>
</feature>
<dbReference type="GO" id="GO:0031934">
    <property type="term" value="C:mating-type region heterochromatin"/>
    <property type="evidence" value="ECO:0007669"/>
    <property type="project" value="TreeGrafter"/>
</dbReference>
<feature type="compositionally biased region" description="Basic and acidic residues" evidence="1">
    <location>
        <begin position="179"/>
        <end position="201"/>
    </location>
</feature>